<sequence>MSFVKVTKLGNIPLVSMSDVHSKETRSYNMSRIKGKDTKPEMLVRKFLHSRGYRYRLHVKRLSGKPDIVLPKYKTIINIHGCFWHGHQGCRYYVIPKTRTEWWLHKINRNKELDEQNLSKLSQEGWKVLTIFECELKPKIREETFNRILKFINCGDTSS</sequence>
<evidence type="ECO:0000256" key="1">
    <source>
        <dbReference type="ARBA" id="ARBA00022722"/>
    </source>
</evidence>
<dbReference type="Gene3D" id="3.40.960.10">
    <property type="entry name" value="VSR Endonuclease"/>
    <property type="match status" value="1"/>
</dbReference>
<dbReference type="InterPro" id="IPR004603">
    <property type="entry name" value="DNA_mismatch_endonuc_vsr"/>
</dbReference>
<dbReference type="PIRSF" id="PIRSF018267">
    <property type="entry name" value="VSR_endonuc"/>
    <property type="match status" value="1"/>
</dbReference>
<reference evidence="8" key="1">
    <citation type="journal article" date="2019" name="Int. J. Syst. Evol. Microbiol.">
        <title>The Global Catalogue of Microorganisms (GCM) 10K type strain sequencing project: providing services to taxonomists for standard genome sequencing and annotation.</title>
        <authorList>
            <consortium name="The Broad Institute Genomics Platform"/>
            <consortium name="The Broad Institute Genome Sequencing Center for Infectious Disease"/>
            <person name="Wu L."/>
            <person name="Ma J."/>
        </authorList>
    </citation>
    <scope>NUCLEOTIDE SEQUENCE [LARGE SCALE GENOMIC DNA]</scope>
    <source>
        <strain evidence="8">JCM 17926</strain>
    </source>
</reference>
<dbReference type="Pfam" id="PF03852">
    <property type="entry name" value="Vsr"/>
    <property type="match status" value="1"/>
</dbReference>
<dbReference type="GO" id="GO:0004519">
    <property type="term" value="F:endonuclease activity"/>
    <property type="evidence" value="ECO:0007669"/>
    <property type="project" value="UniProtKB-KW"/>
</dbReference>
<dbReference type="NCBIfam" id="TIGR00632">
    <property type="entry name" value="vsr"/>
    <property type="match status" value="1"/>
</dbReference>
<evidence type="ECO:0000256" key="5">
    <source>
        <dbReference type="ARBA" id="ARBA00023204"/>
    </source>
</evidence>
<keyword evidence="3 6" id="KW-0227">DNA damage</keyword>
<evidence type="ECO:0000313" key="8">
    <source>
        <dbReference type="Proteomes" id="UP001500552"/>
    </source>
</evidence>
<keyword evidence="2 6" id="KW-0255">Endonuclease</keyword>
<proteinExistence type="inferred from homology"/>
<dbReference type="InterPro" id="IPR011335">
    <property type="entry name" value="Restrct_endonuc-II-like"/>
</dbReference>
<comment type="caution">
    <text evidence="7">The sequence shown here is derived from an EMBL/GenBank/DDBJ whole genome shotgun (WGS) entry which is preliminary data.</text>
</comment>
<keyword evidence="8" id="KW-1185">Reference proteome</keyword>
<dbReference type="SUPFAM" id="SSF52980">
    <property type="entry name" value="Restriction endonuclease-like"/>
    <property type="match status" value="1"/>
</dbReference>
<dbReference type="EC" id="3.1.-.-" evidence="6"/>
<evidence type="ECO:0000256" key="3">
    <source>
        <dbReference type="ARBA" id="ARBA00022763"/>
    </source>
</evidence>
<comment type="function">
    <text evidence="6">May nick specific sequences that contain T:G mispairs resulting from m5C-deamination.</text>
</comment>
<protein>
    <recommendedName>
        <fullName evidence="6">Very short patch repair endonuclease</fullName>
        <ecNumber evidence="6">3.1.-.-</ecNumber>
    </recommendedName>
</protein>
<dbReference type="Proteomes" id="UP001500552">
    <property type="component" value="Unassembled WGS sequence"/>
</dbReference>
<evidence type="ECO:0000313" key="7">
    <source>
        <dbReference type="EMBL" id="GAA4435774.1"/>
    </source>
</evidence>
<dbReference type="RefSeq" id="WP_345159958.1">
    <property type="nucleotide sequence ID" value="NZ_BAABHC010000016.1"/>
</dbReference>
<accession>A0ABP8LVT1</accession>
<evidence type="ECO:0000256" key="2">
    <source>
        <dbReference type="ARBA" id="ARBA00022759"/>
    </source>
</evidence>
<dbReference type="CDD" id="cd00221">
    <property type="entry name" value="Vsr"/>
    <property type="match status" value="1"/>
</dbReference>
<evidence type="ECO:0000256" key="6">
    <source>
        <dbReference type="PIRNR" id="PIRNR018267"/>
    </source>
</evidence>
<comment type="similarity">
    <text evidence="6">Belongs to the vsr family.</text>
</comment>
<gene>
    <name evidence="7" type="ORF">GCM10023188_28060</name>
</gene>
<evidence type="ECO:0000256" key="4">
    <source>
        <dbReference type="ARBA" id="ARBA00022801"/>
    </source>
</evidence>
<dbReference type="EMBL" id="BAABHC010000016">
    <property type="protein sequence ID" value="GAA4435774.1"/>
    <property type="molecule type" value="Genomic_DNA"/>
</dbReference>
<name>A0ABP8LVT1_9BACT</name>
<keyword evidence="1 6" id="KW-0540">Nuclease</keyword>
<keyword evidence="5 6" id="KW-0234">DNA repair</keyword>
<keyword evidence="4 6" id="KW-0378">Hydrolase</keyword>
<organism evidence="7 8">
    <name type="scientific">Pontibacter saemangeumensis</name>
    <dbReference type="NCBI Taxonomy" id="1084525"/>
    <lineage>
        <taxon>Bacteria</taxon>
        <taxon>Pseudomonadati</taxon>
        <taxon>Bacteroidota</taxon>
        <taxon>Cytophagia</taxon>
        <taxon>Cytophagales</taxon>
        <taxon>Hymenobacteraceae</taxon>
        <taxon>Pontibacter</taxon>
    </lineage>
</organism>